<evidence type="ECO:0000259" key="7">
    <source>
        <dbReference type="PROSITE" id="PS51900"/>
    </source>
</evidence>
<evidence type="ECO:0000256" key="5">
    <source>
        <dbReference type="PROSITE-ProRule" id="PRU01248"/>
    </source>
</evidence>
<sequence length="279" mass="31854">MLDIGDLDAELIGGFLADLEAERGKSARTRNTRLSAIRSFFKYVSVNEPQWLHHCQRILYLPPKRYVKKVIDFLDAKEILALLDAPDTNTWHGCRDRIILLLTLQTGLRVSELINLTLNDLEFGPSPAVHCLGKGRKERTTPLRKDTVHALRLWLRQRNDPIVDTLFVSQRQQPLSLDAIERIVHRHVNEAALKCPSLSHKNITPHTLRHTCAMQLLQNGVDTTVIALWLWHESIETTQMYLHADMQLKENAIAKTTATDVPKGRYNPPDEILAFLEAL</sequence>
<keyword evidence="3 5" id="KW-0238">DNA-binding</keyword>
<reference evidence="8" key="1">
    <citation type="journal article" date="2014" name="Int. J. Syst. Evol. Microbiol.">
        <title>Complete genome sequence of Corynebacterium casei LMG S-19264T (=DSM 44701T), isolated from a smear-ripened cheese.</title>
        <authorList>
            <consortium name="US DOE Joint Genome Institute (JGI-PGF)"/>
            <person name="Walter F."/>
            <person name="Albersmeier A."/>
            <person name="Kalinowski J."/>
            <person name="Ruckert C."/>
        </authorList>
    </citation>
    <scope>NUCLEOTIDE SEQUENCE</scope>
    <source>
        <strain evidence="8">KCTC 12870</strain>
    </source>
</reference>
<keyword evidence="4" id="KW-0233">DNA recombination</keyword>
<dbReference type="GO" id="GO:0006310">
    <property type="term" value="P:DNA recombination"/>
    <property type="evidence" value="ECO:0007669"/>
    <property type="project" value="UniProtKB-KW"/>
</dbReference>
<dbReference type="InterPro" id="IPR010998">
    <property type="entry name" value="Integrase_recombinase_N"/>
</dbReference>
<evidence type="ECO:0000256" key="3">
    <source>
        <dbReference type="ARBA" id="ARBA00023125"/>
    </source>
</evidence>
<evidence type="ECO:0000256" key="2">
    <source>
        <dbReference type="ARBA" id="ARBA00022908"/>
    </source>
</evidence>
<dbReference type="InterPro" id="IPR050090">
    <property type="entry name" value="Tyrosine_recombinase_XerCD"/>
</dbReference>
<gene>
    <name evidence="8" type="ORF">GCM10007047_25580</name>
</gene>
<dbReference type="AlphaFoldDB" id="A0A8J3GE74"/>
<dbReference type="InterPro" id="IPR044068">
    <property type="entry name" value="CB"/>
</dbReference>
<reference evidence="8" key="2">
    <citation type="submission" date="2020-09" db="EMBL/GenBank/DDBJ databases">
        <authorList>
            <person name="Sun Q."/>
            <person name="Kim S."/>
        </authorList>
    </citation>
    <scope>NUCLEOTIDE SEQUENCE</scope>
    <source>
        <strain evidence="8">KCTC 12870</strain>
    </source>
</reference>
<proteinExistence type="predicted"/>
<dbReference type="PROSITE" id="PS51898">
    <property type="entry name" value="TYR_RECOMBINASE"/>
    <property type="match status" value="1"/>
</dbReference>
<dbReference type="PANTHER" id="PTHR30349">
    <property type="entry name" value="PHAGE INTEGRASE-RELATED"/>
    <property type="match status" value="1"/>
</dbReference>
<keyword evidence="1" id="KW-0159">Chromosome partition</keyword>
<evidence type="ECO:0000259" key="6">
    <source>
        <dbReference type="PROSITE" id="PS51898"/>
    </source>
</evidence>
<evidence type="ECO:0000256" key="4">
    <source>
        <dbReference type="ARBA" id="ARBA00023172"/>
    </source>
</evidence>
<keyword evidence="9" id="KW-1185">Reference proteome</keyword>
<dbReference type="PANTHER" id="PTHR30349:SF81">
    <property type="entry name" value="TYROSINE RECOMBINASE XERC"/>
    <property type="match status" value="1"/>
</dbReference>
<dbReference type="GO" id="GO:0015074">
    <property type="term" value="P:DNA integration"/>
    <property type="evidence" value="ECO:0007669"/>
    <property type="project" value="UniProtKB-KW"/>
</dbReference>
<dbReference type="Gene3D" id="1.10.443.10">
    <property type="entry name" value="Intergrase catalytic core"/>
    <property type="match status" value="1"/>
</dbReference>
<feature type="domain" description="Core-binding (CB)" evidence="7">
    <location>
        <begin position="1"/>
        <end position="45"/>
    </location>
</feature>
<dbReference type="Pfam" id="PF02899">
    <property type="entry name" value="Phage_int_SAM_1"/>
    <property type="match status" value="1"/>
</dbReference>
<evidence type="ECO:0000313" key="8">
    <source>
        <dbReference type="EMBL" id="GHC07334.1"/>
    </source>
</evidence>
<dbReference type="InterPro" id="IPR004107">
    <property type="entry name" value="Integrase_SAM-like_N"/>
</dbReference>
<dbReference type="GO" id="GO:0003677">
    <property type="term" value="F:DNA binding"/>
    <property type="evidence" value="ECO:0007669"/>
    <property type="project" value="UniProtKB-UniRule"/>
</dbReference>
<organism evidence="8 9">
    <name type="scientific">Cerasicoccus arenae</name>
    <dbReference type="NCBI Taxonomy" id="424488"/>
    <lineage>
        <taxon>Bacteria</taxon>
        <taxon>Pseudomonadati</taxon>
        <taxon>Verrucomicrobiota</taxon>
        <taxon>Opitutia</taxon>
        <taxon>Puniceicoccales</taxon>
        <taxon>Cerasicoccaceae</taxon>
        <taxon>Cerasicoccus</taxon>
    </lineage>
</organism>
<dbReference type="GO" id="GO:0007059">
    <property type="term" value="P:chromosome segregation"/>
    <property type="evidence" value="ECO:0007669"/>
    <property type="project" value="UniProtKB-KW"/>
</dbReference>
<feature type="domain" description="Tyr recombinase" evidence="6">
    <location>
        <begin position="69"/>
        <end position="254"/>
    </location>
</feature>
<dbReference type="Gene3D" id="1.10.150.130">
    <property type="match status" value="1"/>
</dbReference>
<keyword evidence="2" id="KW-0229">DNA integration</keyword>
<dbReference type="Proteomes" id="UP000642829">
    <property type="component" value="Unassembled WGS sequence"/>
</dbReference>
<dbReference type="PROSITE" id="PS51900">
    <property type="entry name" value="CB"/>
    <property type="match status" value="1"/>
</dbReference>
<dbReference type="InterPro" id="IPR011010">
    <property type="entry name" value="DNA_brk_join_enz"/>
</dbReference>
<dbReference type="SUPFAM" id="SSF56349">
    <property type="entry name" value="DNA breaking-rejoining enzymes"/>
    <property type="match status" value="1"/>
</dbReference>
<name>A0A8J3GE74_9BACT</name>
<accession>A0A8J3GE74</accession>
<evidence type="ECO:0000256" key="1">
    <source>
        <dbReference type="ARBA" id="ARBA00022829"/>
    </source>
</evidence>
<dbReference type="InterPro" id="IPR013762">
    <property type="entry name" value="Integrase-like_cat_sf"/>
</dbReference>
<dbReference type="EMBL" id="BMXG01000017">
    <property type="protein sequence ID" value="GHC07334.1"/>
    <property type="molecule type" value="Genomic_DNA"/>
</dbReference>
<evidence type="ECO:0000313" key="9">
    <source>
        <dbReference type="Proteomes" id="UP000642829"/>
    </source>
</evidence>
<dbReference type="InterPro" id="IPR002104">
    <property type="entry name" value="Integrase_catalytic"/>
</dbReference>
<dbReference type="Pfam" id="PF00589">
    <property type="entry name" value="Phage_integrase"/>
    <property type="match status" value="1"/>
</dbReference>
<protein>
    <submittedName>
        <fullName evidence="8">Integrase</fullName>
    </submittedName>
</protein>
<comment type="caution">
    <text evidence="8">The sequence shown here is derived from an EMBL/GenBank/DDBJ whole genome shotgun (WGS) entry which is preliminary data.</text>
</comment>